<keyword evidence="3" id="KW-1185">Reference proteome</keyword>
<gene>
    <name evidence="2" type="ORF">P280DRAFT_470055</name>
</gene>
<protein>
    <submittedName>
        <fullName evidence="2">Uncharacterized protein</fullName>
    </submittedName>
</protein>
<dbReference type="Proteomes" id="UP000799753">
    <property type="component" value="Unassembled WGS sequence"/>
</dbReference>
<dbReference type="AlphaFoldDB" id="A0A6A6S007"/>
<organism evidence="2 3">
    <name type="scientific">Massarina eburnea CBS 473.64</name>
    <dbReference type="NCBI Taxonomy" id="1395130"/>
    <lineage>
        <taxon>Eukaryota</taxon>
        <taxon>Fungi</taxon>
        <taxon>Dikarya</taxon>
        <taxon>Ascomycota</taxon>
        <taxon>Pezizomycotina</taxon>
        <taxon>Dothideomycetes</taxon>
        <taxon>Pleosporomycetidae</taxon>
        <taxon>Pleosporales</taxon>
        <taxon>Massarineae</taxon>
        <taxon>Massarinaceae</taxon>
        <taxon>Massarina</taxon>
    </lineage>
</organism>
<keyword evidence="1" id="KW-0472">Membrane</keyword>
<evidence type="ECO:0000313" key="3">
    <source>
        <dbReference type="Proteomes" id="UP000799753"/>
    </source>
</evidence>
<keyword evidence="1" id="KW-1133">Transmembrane helix</keyword>
<reference evidence="2" key="1">
    <citation type="journal article" date="2020" name="Stud. Mycol.">
        <title>101 Dothideomycetes genomes: a test case for predicting lifestyles and emergence of pathogens.</title>
        <authorList>
            <person name="Haridas S."/>
            <person name="Albert R."/>
            <person name="Binder M."/>
            <person name="Bloem J."/>
            <person name="Labutti K."/>
            <person name="Salamov A."/>
            <person name="Andreopoulos B."/>
            <person name="Baker S."/>
            <person name="Barry K."/>
            <person name="Bills G."/>
            <person name="Bluhm B."/>
            <person name="Cannon C."/>
            <person name="Castanera R."/>
            <person name="Culley D."/>
            <person name="Daum C."/>
            <person name="Ezra D."/>
            <person name="Gonzalez J."/>
            <person name="Henrissat B."/>
            <person name="Kuo A."/>
            <person name="Liang C."/>
            <person name="Lipzen A."/>
            <person name="Lutzoni F."/>
            <person name="Magnuson J."/>
            <person name="Mondo S."/>
            <person name="Nolan M."/>
            <person name="Ohm R."/>
            <person name="Pangilinan J."/>
            <person name="Park H.-J."/>
            <person name="Ramirez L."/>
            <person name="Alfaro M."/>
            <person name="Sun H."/>
            <person name="Tritt A."/>
            <person name="Yoshinaga Y."/>
            <person name="Zwiers L.-H."/>
            <person name="Turgeon B."/>
            <person name="Goodwin S."/>
            <person name="Spatafora J."/>
            <person name="Crous P."/>
            <person name="Grigoriev I."/>
        </authorList>
    </citation>
    <scope>NUCLEOTIDE SEQUENCE</scope>
    <source>
        <strain evidence="2">CBS 473.64</strain>
    </source>
</reference>
<keyword evidence="1" id="KW-0812">Transmembrane</keyword>
<name>A0A6A6S007_9PLEO</name>
<proteinExistence type="predicted"/>
<dbReference type="EMBL" id="MU006785">
    <property type="protein sequence ID" value="KAF2640391.1"/>
    <property type="molecule type" value="Genomic_DNA"/>
</dbReference>
<accession>A0A6A6S007</accession>
<evidence type="ECO:0000256" key="1">
    <source>
        <dbReference type="SAM" id="Phobius"/>
    </source>
</evidence>
<feature type="transmembrane region" description="Helical" evidence="1">
    <location>
        <begin position="58"/>
        <end position="79"/>
    </location>
</feature>
<sequence>MELSKPKHNKRQPEKEIADTRLCFLTSPPQQVNRTPRAGCRACPSVESSKVYGGYCSYVTYVGMRMCFVVMGGCMYLVLIDEVCTWCL</sequence>
<evidence type="ECO:0000313" key="2">
    <source>
        <dbReference type="EMBL" id="KAF2640391.1"/>
    </source>
</evidence>